<dbReference type="Proteomes" id="UP000266305">
    <property type="component" value="Unassembled WGS sequence"/>
</dbReference>
<evidence type="ECO:0000313" key="4">
    <source>
        <dbReference type="Proteomes" id="UP000266305"/>
    </source>
</evidence>
<dbReference type="InterPro" id="IPR025711">
    <property type="entry name" value="PepSY"/>
</dbReference>
<evidence type="ECO:0000313" key="3">
    <source>
        <dbReference type="EMBL" id="RHZ93313.1"/>
    </source>
</evidence>
<organism evidence="3 4">
    <name type="scientific">Cereibacter sphaeroides</name>
    <name type="common">Rhodobacter sphaeroides</name>
    <dbReference type="NCBI Taxonomy" id="1063"/>
    <lineage>
        <taxon>Bacteria</taxon>
        <taxon>Pseudomonadati</taxon>
        <taxon>Pseudomonadota</taxon>
        <taxon>Alphaproteobacteria</taxon>
        <taxon>Rhodobacterales</taxon>
        <taxon>Paracoccaceae</taxon>
        <taxon>Cereibacter</taxon>
    </lineage>
</organism>
<protein>
    <submittedName>
        <fullName evidence="3">PepSY domain-containing protein</fullName>
    </submittedName>
</protein>
<dbReference type="AlphaFoldDB" id="A0AAX1UIR3"/>
<name>A0AAX1UIR3_CERSP</name>
<feature type="domain" description="PepSY" evidence="2">
    <location>
        <begin position="5"/>
        <end position="84"/>
    </location>
</feature>
<keyword evidence="1" id="KW-0732">Signal</keyword>
<evidence type="ECO:0000256" key="1">
    <source>
        <dbReference type="SAM" id="SignalP"/>
    </source>
</evidence>
<reference evidence="3 4" key="1">
    <citation type="submission" date="2018-08" db="EMBL/GenBank/DDBJ databases">
        <title>Draft genome sequence of Rhodobacter sphaeroides FY.</title>
        <authorList>
            <person name="Rayyan A."/>
            <person name="Meyer T.E."/>
            <person name="Kyndt J.A."/>
        </authorList>
    </citation>
    <scope>NUCLEOTIDE SEQUENCE [LARGE SCALE GENOMIC DNA]</scope>
    <source>
        <strain evidence="3 4">FY</strain>
    </source>
</reference>
<proteinExistence type="predicted"/>
<feature type="chain" id="PRO_5043869643" evidence="1">
    <location>
        <begin position="20"/>
        <end position="84"/>
    </location>
</feature>
<gene>
    <name evidence="3" type="ORF">D1114_15475</name>
</gene>
<accession>A0AAX1UIR3</accession>
<dbReference type="Pfam" id="PF13670">
    <property type="entry name" value="PepSY_2"/>
    <property type="match status" value="1"/>
</dbReference>
<dbReference type="EMBL" id="QWGP01000018">
    <property type="protein sequence ID" value="RHZ93313.1"/>
    <property type="molecule type" value="Genomic_DNA"/>
</dbReference>
<feature type="signal peptide" evidence="1">
    <location>
        <begin position="1"/>
        <end position="19"/>
    </location>
</feature>
<evidence type="ECO:0000259" key="2">
    <source>
        <dbReference type="Pfam" id="PF13670"/>
    </source>
</evidence>
<comment type="caution">
    <text evidence="3">The sequence shown here is derived from an EMBL/GenBank/DDBJ whole genome shotgun (WGS) entry which is preliminary data.</text>
</comment>
<sequence length="84" mass="9189">MRKILLLAPALMIAAPAFAADICTAHPKDQWMSKDQITTLATGKGYEVKGVKEEDGCWEVKGMKDGARVEAYFDPVSGDLMKTK</sequence>
<dbReference type="RefSeq" id="WP_089256057.1">
    <property type="nucleotide sequence ID" value="NZ_CM125964.1"/>
</dbReference>